<dbReference type="SMART" id="SM00131">
    <property type="entry name" value="KU"/>
    <property type="match status" value="2"/>
</dbReference>
<feature type="domain" description="BPTI/Kunitz inhibitor" evidence="2">
    <location>
        <begin position="94"/>
        <end position="146"/>
    </location>
</feature>
<organism evidence="3 4">
    <name type="scientific">Lymnaea stagnalis</name>
    <name type="common">Great pond snail</name>
    <name type="synonym">Helix stagnalis</name>
    <dbReference type="NCBI Taxonomy" id="6523"/>
    <lineage>
        <taxon>Eukaryota</taxon>
        <taxon>Metazoa</taxon>
        <taxon>Spiralia</taxon>
        <taxon>Lophotrochozoa</taxon>
        <taxon>Mollusca</taxon>
        <taxon>Gastropoda</taxon>
        <taxon>Heterobranchia</taxon>
        <taxon>Euthyneura</taxon>
        <taxon>Panpulmonata</taxon>
        <taxon>Hygrophila</taxon>
        <taxon>Lymnaeoidea</taxon>
        <taxon>Lymnaeidae</taxon>
        <taxon>Lymnaea</taxon>
    </lineage>
</organism>
<evidence type="ECO:0000313" key="3">
    <source>
        <dbReference type="EMBL" id="CAL1531802.1"/>
    </source>
</evidence>
<dbReference type="GO" id="GO:0004867">
    <property type="term" value="F:serine-type endopeptidase inhibitor activity"/>
    <property type="evidence" value="ECO:0007669"/>
    <property type="project" value="InterPro"/>
</dbReference>
<dbReference type="PROSITE" id="PS50279">
    <property type="entry name" value="BPTI_KUNITZ_2"/>
    <property type="match status" value="2"/>
</dbReference>
<evidence type="ECO:0000259" key="2">
    <source>
        <dbReference type="PROSITE" id="PS50279"/>
    </source>
</evidence>
<reference evidence="3 4" key="1">
    <citation type="submission" date="2024-04" db="EMBL/GenBank/DDBJ databases">
        <authorList>
            <consortium name="Genoscope - CEA"/>
            <person name="William W."/>
        </authorList>
    </citation>
    <scope>NUCLEOTIDE SEQUENCE [LARGE SCALE GENOMIC DNA]</scope>
</reference>
<dbReference type="AlphaFoldDB" id="A0AAV2HDC8"/>
<dbReference type="PANTHER" id="PTHR10083:SF374">
    <property type="entry name" value="BPTI_KUNITZ INHIBITOR DOMAIN-CONTAINING PROTEIN"/>
    <property type="match status" value="1"/>
</dbReference>
<dbReference type="InterPro" id="IPR002223">
    <property type="entry name" value="Kunitz_BPTI"/>
</dbReference>
<sequence length="151" mass="17148">MDTRVKLVCFLIPVGLQISKLYASAYPSVCSLPRNIGKCSDHSWKYYYAPQIGKCFRFAYKGCGPTIANRFDTLRECLLACKFSVKLKNLVPLCYQSEPLSAVGGDIVIKYFYSHEHKTCFWFLFPGSGEKAGNCFDSFEDCMAFCHLKDE</sequence>
<dbReference type="InterPro" id="IPR036880">
    <property type="entry name" value="Kunitz_BPTI_sf"/>
</dbReference>
<dbReference type="SUPFAM" id="SSF57362">
    <property type="entry name" value="BPTI-like"/>
    <property type="match status" value="2"/>
</dbReference>
<name>A0AAV2HDC8_LYMST</name>
<feature type="domain" description="BPTI/Kunitz inhibitor" evidence="2">
    <location>
        <begin position="30"/>
        <end position="81"/>
    </location>
</feature>
<protein>
    <recommendedName>
        <fullName evidence="2">BPTI/Kunitz inhibitor domain-containing protein</fullName>
    </recommendedName>
</protein>
<dbReference type="PANTHER" id="PTHR10083">
    <property type="entry name" value="KUNITZ-TYPE PROTEASE INHIBITOR-RELATED"/>
    <property type="match status" value="1"/>
</dbReference>
<gene>
    <name evidence="3" type="ORF">GSLYS_00005897001</name>
</gene>
<proteinExistence type="predicted"/>
<dbReference type="Gene3D" id="4.10.410.10">
    <property type="entry name" value="Pancreatic trypsin inhibitor Kunitz domain"/>
    <property type="match status" value="2"/>
</dbReference>
<dbReference type="GO" id="GO:0005615">
    <property type="term" value="C:extracellular space"/>
    <property type="evidence" value="ECO:0007669"/>
    <property type="project" value="TreeGrafter"/>
</dbReference>
<comment type="caution">
    <text evidence="3">The sequence shown here is derived from an EMBL/GenBank/DDBJ whole genome shotgun (WGS) entry which is preliminary data.</text>
</comment>
<dbReference type="EMBL" id="CAXITT010000098">
    <property type="protein sequence ID" value="CAL1531802.1"/>
    <property type="molecule type" value="Genomic_DNA"/>
</dbReference>
<dbReference type="Proteomes" id="UP001497497">
    <property type="component" value="Unassembled WGS sequence"/>
</dbReference>
<evidence type="ECO:0000256" key="1">
    <source>
        <dbReference type="ARBA" id="ARBA00023157"/>
    </source>
</evidence>
<dbReference type="Pfam" id="PF00014">
    <property type="entry name" value="Kunitz_BPTI"/>
    <property type="match status" value="2"/>
</dbReference>
<keyword evidence="1" id="KW-1015">Disulfide bond</keyword>
<evidence type="ECO:0000313" key="4">
    <source>
        <dbReference type="Proteomes" id="UP001497497"/>
    </source>
</evidence>
<keyword evidence="4" id="KW-1185">Reference proteome</keyword>
<dbReference type="InterPro" id="IPR050098">
    <property type="entry name" value="TFPI/VKTCI-like"/>
</dbReference>
<accession>A0AAV2HDC8</accession>
<dbReference type="CDD" id="cd00109">
    <property type="entry name" value="Kunitz-type"/>
    <property type="match status" value="1"/>
</dbReference>